<proteinExistence type="predicted"/>
<protein>
    <submittedName>
        <fullName evidence="1">Uncharacterized protein</fullName>
    </submittedName>
</protein>
<sequence length="29" mass="3474">MRYAYVRMWETVKNGKDGIWAKALSAIEW</sequence>
<accession>A0A8S5SIM8</accession>
<dbReference type="EMBL" id="BK032595">
    <property type="protein sequence ID" value="DAF50434.1"/>
    <property type="molecule type" value="Genomic_DNA"/>
</dbReference>
<evidence type="ECO:0000313" key="1">
    <source>
        <dbReference type="EMBL" id="DAF50434.1"/>
    </source>
</evidence>
<name>A0A8S5SIM8_9CAUD</name>
<organism evidence="1">
    <name type="scientific">Siphoviridae sp. ctBCr48</name>
    <dbReference type="NCBI Taxonomy" id="2827802"/>
    <lineage>
        <taxon>Viruses</taxon>
        <taxon>Duplodnaviria</taxon>
        <taxon>Heunggongvirae</taxon>
        <taxon>Uroviricota</taxon>
        <taxon>Caudoviricetes</taxon>
    </lineage>
</organism>
<reference evidence="1" key="1">
    <citation type="journal article" date="2021" name="Proc. Natl. Acad. Sci. U.S.A.">
        <title>A Catalog of Tens of Thousands of Viruses from Human Metagenomes Reveals Hidden Associations with Chronic Diseases.</title>
        <authorList>
            <person name="Tisza M.J."/>
            <person name="Buck C.B."/>
        </authorList>
    </citation>
    <scope>NUCLEOTIDE SEQUENCE</scope>
    <source>
        <strain evidence="1">CtBCr48</strain>
    </source>
</reference>